<proteinExistence type="predicted"/>
<comment type="caution">
    <text evidence="1">The sequence shown here is derived from an EMBL/GenBank/DDBJ whole genome shotgun (WGS) entry which is preliminary data.</text>
</comment>
<organism evidence="1 2">
    <name type="scientific">Neptunitalea lumnitzerae</name>
    <dbReference type="NCBI Taxonomy" id="2965509"/>
    <lineage>
        <taxon>Bacteria</taxon>
        <taxon>Pseudomonadati</taxon>
        <taxon>Bacteroidota</taxon>
        <taxon>Flavobacteriia</taxon>
        <taxon>Flavobacteriales</taxon>
        <taxon>Flavobacteriaceae</taxon>
        <taxon>Neptunitalea</taxon>
    </lineage>
</organism>
<name>A0ABQ5MNM5_9FLAO</name>
<accession>A0ABQ5MNM5</accession>
<dbReference type="Proteomes" id="UP001143543">
    <property type="component" value="Unassembled WGS sequence"/>
</dbReference>
<dbReference type="EMBL" id="BRVO01000004">
    <property type="protein sequence ID" value="GLB50592.1"/>
    <property type="molecule type" value="Genomic_DNA"/>
</dbReference>
<sequence>MFKPLRKLETMLKICEYPITFAKKQLKIKNNIIKKKPVLLRYYFFIKELLRY</sequence>
<reference evidence="1" key="1">
    <citation type="submission" date="2022-07" db="EMBL/GenBank/DDBJ databases">
        <title>Taxonomy of Novel Oxalotrophic and Methylotrophic Bacteria.</title>
        <authorList>
            <person name="Sahin N."/>
            <person name="Tani A."/>
        </authorList>
    </citation>
    <scope>NUCLEOTIDE SEQUENCE</scope>
    <source>
        <strain evidence="1">Y10</strain>
    </source>
</reference>
<evidence type="ECO:0000313" key="1">
    <source>
        <dbReference type="EMBL" id="GLB50592.1"/>
    </source>
</evidence>
<gene>
    <name evidence="1" type="ORF">Y10_29600</name>
</gene>
<evidence type="ECO:0000313" key="2">
    <source>
        <dbReference type="Proteomes" id="UP001143543"/>
    </source>
</evidence>
<protein>
    <submittedName>
        <fullName evidence="1">Uncharacterized protein</fullName>
    </submittedName>
</protein>
<keyword evidence="2" id="KW-1185">Reference proteome</keyword>